<reference evidence="2 3" key="1">
    <citation type="submission" date="2017-10" db="EMBL/GenBank/DDBJ databases">
        <title>Frigbacter circumglobatus gen. nov. sp. nov., isolated from sediment cultured in situ.</title>
        <authorList>
            <person name="Zhao Z."/>
        </authorList>
    </citation>
    <scope>NUCLEOTIDE SEQUENCE [LARGE SCALE GENOMIC DNA]</scope>
    <source>
        <strain evidence="2 3">ZYL</strain>
    </source>
</reference>
<feature type="domain" description="N-acetyltransferase" evidence="1">
    <location>
        <begin position="2"/>
        <end position="155"/>
    </location>
</feature>
<dbReference type="Proteomes" id="UP000229730">
    <property type="component" value="Unassembled WGS sequence"/>
</dbReference>
<organism evidence="2 3">
    <name type="scientific">Paremcibacter congregatus</name>
    <dbReference type="NCBI Taxonomy" id="2043170"/>
    <lineage>
        <taxon>Bacteria</taxon>
        <taxon>Pseudomonadati</taxon>
        <taxon>Pseudomonadota</taxon>
        <taxon>Alphaproteobacteria</taxon>
        <taxon>Emcibacterales</taxon>
        <taxon>Emcibacteraceae</taxon>
        <taxon>Paremcibacter</taxon>
    </lineage>
</organism>
<comment type="caution">
    <text evidence="2">The sequence shown here is derived from an EMBL/GenBank/DDBJ whole genome shotgun (WGS) entry which is preliminary data.</text>
</comment>
<dbReference type="PROSITE" id="PS51186">
    <property type="entry name" value="GNAT"/>
    <property type="match status" value="1"/>
</dbReference>
<dbReference type="InParanoid" id="A0A2G4YLN7"/>
<name>A0A2G4YLN7_9PROT</name>
<proteinExistence type="predicted"/>
<evidence type="ECO:0000313" key="2">
    <source>
        <dbReference type="EMBL" id="PHZ83218.1"/>
    </source>
</evidence>
<dbReference type="InterPro" id="IPR016181">
    <property type="entry name" value="Acyl_CoA_acyltransferase"/>
</dbReference>
<sequence length="184" mass="22059">MISFSSIKETDRGFLYDLYIATQRRDPIELDHRDTQKNAFFLRQQFSIQLQHYHQNYKCADFLLIKARGKPVGRLFLEERFFELRILDLSLTPSERNKGYRQKIINGILRRAEETGRSIRVHVDKDSSLRQRYLDLAFKITEHRGRYDFMQWEPEVNVSKNYSITDWENTLYPIQDKLTADLSC</sequence>
<evidence type="ECO:0000259" key="1">
    <source>
        <dbReference type="PROSITE" id="PS51186"/>
    </source>
</evidence>
<dbReference type="Gene3D" id="3.40.630.30">
    <property type="match status" value="1"/>
</dbReference>
<dbReference type="OrthoDB" id="7585366at2"/>
<protein>
    <recommendedName>
        <fullName evidence="1">N-acetyltransferase domain-containing protein</fullName>
    </recommendedName>
</protein>
<keyword evidence="3" id="KW-1185">Reference proteome</keyword>
<gene>
    <name evidence="2" type="ORF">CRD36_16715</name>
</gene>
<accession>A0A2G4YLN7</accession>
<dbReference type="EMBL" id="PDEM01000033">
    <property type="protein sequence ID" value="PHZ83218.1"/>
    <property type="molecule type" value="Genomic_DNA"/>
</dbReference>
<dbReference type="SUPFAM" id="SSF55729">
    <property type="entry name" value="Acyl-CoA N-acyltransferases (Nat)"/>
    <property type="match status" value="1"/>
</dbReference>
<dbReference type="InterPro" id="IPR000182">
    <property type="entry name" value="GNAT_dom"/>
</dbReference>
<evidence type="ECO:0000313" key="3">
    <source>
        <dbReference type="Proteomes" id="UP000229730"/>
    </source>
</evidence>
<dbReference type="RefSeq" id="WP_099475111.1">
    <property type="nucleotide sequence ID" value="NZ_CP041025.1"/>
</dbReference>
<dbReference type="AlphaFoldDB" id="A0A2G4YLN7"/>
<dbReference type="GO" id="GO:0016747">
    <property type="term" value="F:acyltransferase activity, transferring groups other than amino-acyl groups"/>
    <property type="evidence" value="ECO:0007669"/>
    <property type="project" value="InterPro"/>
</dbReference>